<feature type="transmembrane region" description="Helical" evidence="1">
    <location>
        <begin position="30"/>
        <end position="48"/>
    </location>
</feature>
<accession>A0A841L5X3</accession>
<keyword evidence="1" id="KW-0812">Transmembrane</keyword>
<proteinExistence type="predicted"/>
<evidence type="ECO:0000313" key="3">
    <source>
        <dbReference type="Proteomes" id="UP000538147"/>
    </source>
</evidence>
<keyword evidence="3" id="KW-1185">Reference proteome</keyword>
<name>A0A841L5X3_9SPHN</name>
<evidence type="ECO:0000256" key="1">
    <source>
        <dbReference type="SAM" id="Phobius"/>
    </source>
</evidence>
<evidence type="ECO:0000313" key="2">
    <source>
        <dbReference type="EMBL" id="MBB6228329.1"/>
    </source>
</evidence>
<keyword evidence="1" id="KW-1133">Transmembrane helix</keyword>
<sequence>MAGILFLGWILLAALGLTIMLAKGRTSCGLIILILLIPIVGLVVAVVISPDPEREKAKALRKGDAVECPACFSLIDPRASVCPNCRAEITTGLDMRGNKIRQANIPS</sequence>
<protein>
    <recommendedName>
        <fullName evidence="4">Zinc ribbon domain-containing protein</fullName>
    </recommendedName>
</protein>
<dbReference type="EMBL" id="JACIIV010000018">
    <property type="protein sequence ID" value="MBB6228329.1"/>
    <property type="molecule type" value="Genomic_DNA"/>
</dbReference>
<dbReference type="RefSeq" id="WP_184200473.1">
    <property type="nucleotide sequence ID" value="NZ_BMOX01000045.1"/>
</dbReference>
<keyword evidence="1" id="KW-0472">Membrane</keyword>
<dbReference type="AlphaFoldDB" id="A0A841L5X3"/>
<organism evidence="2 3">
    <name type="scientific">Polymorphobacter multimanifer</name>
    <dbReference type="NCBI Taxonomy" id="1070431"/>
    <lineage>
        <taxon>Bacteria</taxon>
        <taxon>Pseudomonadati</taxon>
        <taxon>Pseudomonadota</taxon>
        <taxon>Alphaproteobacteria</taxon>
        <taxon>Sphingomonadales</taxon>
        <taxon>Sphingosinicellaceae</taxon>
        <taxon>Polymorphobacter</taxon>
    </lineage>
</organism>
<dbReference type="Proteomes" id="UP000538147">
    <property type="component" value="Unassembled WGS sequence"/>
</dbReference>
<evidence type="ECO:0008006" key="4">
    <source>
        <dbReference type="Google" id="ProtNLM"/>
    </source>
</evidence>
<gene>
    <name evidence="2" type="ORF">FHS79_002514</name>
</gene>
<comment type="caution">
    <text evidence="2">The sequence shown here is derived from an EMBL/GenBank/DDBJ whole genome shotgun (WGS) entry which is preliminary data.</text>
</comment>
<reference evidence="2 3" key="1">
    <citation type="submission" date="2020-08" db="EMBL/GenBank/DDBJ databases">
        <title>Genomic Encyclopedia of Type Strains, Phase IV (KMG-IV): sequencing the most valuable type-strain genomes for metagenomic binning, comparative biology and taxonomic classification.</title>
        <authorList>
            <person name="Goeker M."/>
        </authorList>
    </citation>
    <scope>NUCLEOTIDE SEQUENCE [LARGE SCALE GENOMIC DNA]</scope>
    <source>
        <strain evidence="2 3">DSM 102189</strain>
    </source>
</reference>